<name>C8XUM9_9CAUD</name>
<reference evidence="1 2" key="1">
    <citation type="journal article" date="2011" name="Virol. J.">
        <title>A Shigella boydii bacteriophage which resembles Salmonella phage ViI.</title>
        <authorList>
            <person name="Anany H."/>
            <person name="Lingohr E.J."/>
            <person name="Villegas A."/>
            <person name="Ackermann H.W."/>
            <person name="She Y.M."/>
            <person name="Griffiths M.W."/>
            <person name="Kropinski A.M."/>
        </authorList>
    </citation>
    <scope>NUCLEOTIDE SEQUENCE [LARGE SCALE GENOMIC DNA]</scope>
</reference>
<protein>
    <submittedName>
        <fullName evidence="1">Hypothetical phage protein</fullName>
    </submittedName>
</protein>
<proteinExistence type="predicted"/>
<evidence type="ECO:0000313" key="2">
    <source>
        <dbReference type="Proteomes" id="UP000002614"/>
    </source>
</evidence>
<accession>C8XUM9</accession>
<dbReference type="Proteomes" id="UP000002614">
    <property type="component" value="Segment"/>
</dbReference>
<dbReference type="GeneID" id="8683702"/>
<dbReference type="RefSeq" id="YP_003358612.1">
    <property type="nucleotide sequence ID" value="NC_013693.1"/>
</dbReference>
<dbReference type="KEGG" id="vg:8683702"/>
<organism evidence="1 2">
    <name type="scientific">Shigella phage Ag3</name>
    <dbReference type="NCBI Taxonomy" id="637730"/>
    <lineage>
        <taxon>Viruses</taxon>
        <taxon>Duplodnaviria</taxon>
        <taxon>Heunggongvirae</taxon>
        <taxon>Uroviricota</taxon>
        <taxon>Caudoviricetes</taxon>
        <taxon>Pantevenvirales</taxon>
        <taxon>Ackermannviridae</taxon>
        <taxon>Aglimvirinae</taxon>
        <taxon>Agtrevirus</taxon>
        <taxon>Agtrevirus AG3</taxon>
    </lineage>
</organism>
<gene>
    <name evidence="1" type="primary">orf00139</name>
</gene>
<sequence length="94" mass="11085">MTSKEIFDKIISIMSYDNQFDYSDVVTEKDFKRAEPSIIKMVEQGFFHEEDPEDLDSSFWLLAGGEEGEMETFFGDTPELRNMRDVLEDIWERS</sequence>
<keyword evidence="2" id="KW-1185">Reference proteome</keyword>
<dbReference type="EMBL" id="FJ373894">
    <property type="protein sequence ID" value="ACO94359.1"/>
    <property type="molecule type" value="Genomic_DNA"/>
</dbReference>
<evidence type="ECO:0000313" key="1">
    <source>
        <dbReference type="EMBL" id="ACO94359.1"/>
    </source>
</evidence>